<proteinExistence type="predicted"/>
<feature type="coiled-coil region" evidence="1">
    <location>
        <begin position="121"/>
        <end position="148"/>
    </location>
</feature>
<comment type="caution">
    <text evidence="3">The sequence shown here is derived from an EMBL/GenBank/DDBJ whole genome shotgun (WGS) entry which is preliminary data.</text>
</comment>
<keyword evidence="4" id="KW-1185">Reference proteome</keyword>
<dbReference type="SUPFAM" id="SSF52047">
    <property type="entry name" value="RNI-like"/>
    <property type="match status" value="1"/>
</dbReference>
<dbReference type="OrthoDB" id="196566at2759"/>
<sequence>MSKFSSRSSYRKSSSTTVKKEEGEFTEKGFHRCSLDDGSESSDDDSFFRELDGVKKGGVKGEEVVSVVVNLASITDESNSSNKNKNNGGGGQDDVSLSTVSTSSSASSMMLDIDIVQSRLLQKQAVKAAAAEEKRKEESNKARKRKADPRTCASQAVVSLANYQLGDDWVEKFARLMGPRVRKIDLSNSNISKLGVNALFRSILPSLKGLTLKQVDLSQSMKEVESYLSSHERCHLVELNVAETKLGNINCSKLCAALFNTATVTNLDLSGNMLSAMGCEAIAKMLDKVSLQRLSLGWNKIDGQAATPLFKALASHQSLLALDVSWNSIGTFPTPHKSSLEGMAQLCRMIAHNPSLFHLNLSANKFSLEDCKNLAHVLDSNNTMCGLHFDHNAHAKVDTKGYLRVVTEDDKEGDAENDILGGGHRKKSAVAPSRRVSSVTGYHATHNELSYEGSTCWCCGQWVEVEFEFKQPWVDEGSPENVYLRLSIDDWRKDKMVYEGNCRWTLSRMVPRITVTYCFCLGKDGWASDVFCPDQPKCLNSAAPTATVNFLSLEDIDIGHANVEFERHYEPSINGHYKEENVVWPFFSEVLPMHVLHHETNPRLGGWAEENVAPKWTLETSKLFGPRKRENKGGSYWDTEQLLAKAFACDWGYLVPKLAKMRLSEEDIQSLGEFLSKHYRRVSILYKRNVVLHQNKTFNLSMIAFEQFLSSCDITDGIAVKKRDIDRIFISTTAEKAKAHQQVGLERFEFVEALVRVARLKFLDFKNAKGGNVANVADAFHLLFSDHLKFCYCIDPDEFRKEHLYCSDCERVLTVHVHNIRTIFNQYALINGGSKGRFMSVEEFHMFLDHSMLVEKNLITHDEGAICFVESKFITPDELKGVEHHTISFASFLECICRMAFQVDNSRQRANKAFGFDLGDIILEAQKRTTFRGLLVDEFMAKVVIGLRESGVHFFNRTLKVLFSDEEAAMKRCAKVVQQFVRRWRRNKKLLRKQEGQGGGKTFQDALKKSGVEGRDHKIRL</sequence>
<dbReference type="Gene3D" id="3.80.10.10">
    <property type="entry name" value="Ribonuclease Inhibitor"/>
    <property type="match status" value="1"/>
</dbReference>
<organism evidence="3 4">
    <name type="scientific">Triparma retinervis</name>
    <dbReference type="NCBI Taxonomy" id="2557542"/>
    <lineage>
        <taxon>Eukaryota</taxon>
        <taxon>Sar</taxon>
        <taxon>Stramenopiles</taxon>
        <taxon>Ochrophyta</taxon>
        <taxon>Bolidophyceae</taxon>
        <taxon>Parmales</taxon>
        <taxon>Triparmaceae</taxon>
        <taxon>Triparma</taxon>
    </lineage>
</organism>
<protein>
    <submittedName>
        <fullName evidence="3">Uncharacterized protein</fullName>
    </submittedName>
</protein>
<keyword evidence="1" id="KW-0175">Coiled coil</keyword>
<evidence type="ECO:0000313" key="4">
    <source>
        <dbReference type="Proteomes" id="UP001165082"/>
    </source>
</evidence>
<feature type="region of interest" description="Disordered" evidence="2">
    <location>
        <begin position="77"/>
        <end position="101"/>
    </location>
</feature>
<feature type="compositionally biased region" description="Basic and acidic residues" evidence="2">
    <location>
        <begin position="18"/>
        <end position="35"/>
    </location>
</feature>
<dbReference type="AlphaFoldDB" id="A0A9W6ZTY2"/>
<dbReference type="Proteomes" id="UP001165082">
    <property type="component" value="Unassembled WGS sequence"/>
</dbReference>
<dbReference type="PANTHER" id="PTHR24114:SF2">
    <property type="entry name" value="F-BOX DOMAIN-CONTAINING PROTEIN-RELATED"/>
    <property type="match status" value="1"/>
</dbReference>
<dbReference type="InterPro" id="IPR052394">
    <property type="entry name" value="LRR-containing"/>
</dbReference>
<dbReference type="SMART" id="SM00368">
    <property type="entry name" value="LRR_RI"/>
    <property type="match status" value="5"/>
</dbReference>
<evidence type="ECO:0000256" key="2">
    <source>
        <dbReference type="SAM" id="MobiDB-lite"/>
    </source>
</evidence>
<feature type="compositionally biased region" description="Low complexity" evidence="2">
    <location>
        <begin position="1"/>
        <end position="17"/>
    </location>
</feature>
<dbReference type="PANTHER" id="PTHR24114">
    <property type="entry name" value="LEUCINE RICH REPEAT FAMILY PROTEIN"/>
    <property type="match status" value="1"/>
</dbReference>
<reference evidence="3" key="1">
    <citation type="submission" date="2022-07" db="EMBL/GenBank/DDBJ databases">
        <title>Genome analysis of Parmales, a sister group of diatoms, reveals the evolutionary specialization of diatoms from phago-mixotrophs to photoautotrophs.</title>
        <authorList>
            <person name="Ban H."/>
            <person name="Sato S."/>
            <person name="Yoshikawa S."/>
            <person name="Kazumasa Y."/>
            <person name="Nakamura Y."/>
            <person name="Ichinomiya M."/>
            <person name="Saitoh K."/>
            <person name="Sato N."/>
            <person name="Blanc-Mathieu R."/>
            <person name="Endo H."/>
            <person name="Kuwata A."/>
            <person name="Ogata H."/>
        </authorList>
    </citation>
    <scope>NUCLEOTIDE SEQUENCE</scope>
</reference>
<dbReference type="EMBL" id="BRXZ01000887">
    <property type="protein sequence ID" value="GMH56640.1"/>
    <property type="molecule type" value="Genomic_DNA"/>
</dbReference>
<feature type="region of interest" description="Disordered" evidence="2">
    <location>
        <begin position="1"/>
        <end position="48"/>
    </location>
</feature>
<evidence type="ECO:0000256" key="1">
    <source>
        <dbReference type="SAM" id="Coils"/>
    </source>
</evidence>
<name>A0A9W6ZTY2_9STRA</name>
<accession>A0A9W6ZTY2</accession>
<dbReference type="InterPro" id="IPR032675">
    <property type="entry name" value="LRR_dom_sf"/>
</dbReference>
<gene>
    <name evidence="3" type="ORF">TrRE_jg1723</name>
</gene>
<evidence type="ECO:0000313" key="3">
    <source>
        <dbReference type="EMBL" id="GMH56640.1"/>
    </source>
</evidence>